<proteinExistence type="inferred from homology"/>
<dbReference type="OrthoDB" id="10251412at2759"/>
<dbReference type="GO" id="GO:0005524">
    <property type="term" value="F:ATP binding"/>
    <property type="evidence" value="ECO:0007669"/>
    <property type="project" value="InterPro"/>
</dbReference>
<keyword evidence="3" id="KW-0999">Mitochondrion inner membrane</keyword>
<gene>
    <name evidence="6" type="ORF">LRAMOSA06552</name>
</gene>
<sequence length="615" mass="71390">MPTQSSLIQSSTRTIDTILTFLEKVLDESFWESMMGPRLVNLAKRYFGNDFVILSAVFYISTLIRTSWADLLQRILEKMKKPEPNTVSVELITHDRAYTAVDDFVRRKIRTIPDLTRVFATFEDSNDEDSDEEDASNKKALVQFYPPEETCNEIEYKGYTLQVTWRTIHKPKDDDDTVVEGSMFRGRFVTRTLEIKMVHDSLDLLKQFIQEWTDIYNDRQTEEITIHKYMGSYNSWEYYKAMDPRPISTVALKAGLKEKIVNDMERFRRRKRWYKTRGVPYRRGYLLYGPPGTGKTSLIQALASNLGMDIGIASLLDMYSDSEFSDMLSEVPNNCLVVLEDFDHYIHKITESNERSGVSVAGMLNALDGIQGQSGSMIFMTCNDITKLPPALLRPGRMDVKLKLDYADRGQIQDMFWQFFGHDPDTLEPMLDGERKDYVQSLMKKFANALPENHVTTAELENYFITLWMEADAENPEDGLYDRLFNDIPEFLEKVKLDRKQAEDHEKQKQEKKQRDRDHRRKRRQKDDSDSSSDEEETASDKKDESDDPKPSTSKDDTQDDNKESNEEKQDTSKENNEEKQDTNKENNEEKQDTSSSTTQNEDNNDSDFSSTSTK</sequence>
<dbReference type="InterPro" id="IPR050747">
    <property type="entry name" value="Mitochondrial_chaperone_BCS1"/>
</dbReference>
<name>A0A077X4V6_9FUNG</name>
<dbReference type="PANTHER" id="PTHR23070">
    <property type="entry name" value="BCS1 AAA-TYPE ATPASE"/>
    <property type="match status" value="1"/>
</dbReference>
<comment type="subcellular location">
    <subcellularLocation>
        <location evidence="1">Mitochondrion inner membrane</location>
        <topology evidence="1">Single-pass membrane protein</topology>
    </subcellularLocation>
</comment>
<dbReference type="Pfam" id="PF00004">
    <property type="entry name" value="AAA"/>
    <property type="match status" value="1"/>
</dbReference>
<evidence type="ECO:0000256" key="1">
    <source>
        <dbReference type="ARBA" id="ARBA00004434"/>
    </source>
</evidence>
<evidence type="ECO:0000256" key="3">
    <source>
        <dbReference type="ARBA" id="ARBA00022792"/>
    </source>
</evidence>
<reference evidence="6" key="1">
    <citation type="journal article" date="2014" name="Genome Announc.">
        <title>De novo whole-genome sequence and genome annotation of Lichtheimia ramosa.</title>
        <authorList>
            <person name="Linde J."/>
            <person name="Schwartze V."/>
            <person name="Binder U."/>
            <person name="Lass-Florl C."/>
            <person name="Voigt K."/>
            <person name="Horn F."/>
        </authorList>
    </citation>
    <scope>NUCLEOTIDE SEQUENCE</scope>
    <source>
        <strain evidence="6">JMRC FSU:6197</strain>
    </source>
</reference>
<organism evidence="6">
    <name type="scientific">Lichtheimia ramosa</name>
    <dbReference type="NCBI Taxonomy" id="688394"/>
    <lineage>
        <taxon>Eukaryota</taxon>
        <taxon>Fungi</taxon>
        <taxon>Fungi incertae sedis</taxon>
        <taxon>Mucoromycota</taxon>
        <taxon>Mucoromycotina</taxon>
        <taxon>Mucoromycetes</taxon>
        <taxon>Mucorales</taxon>
        <taxon>Lichtheimiaceae</taxon>
        <taxon>Lichtheimia</taxon>
    </lineage>
</organism>
<keyword evidence="3" id="KW-0472">Membrane</keyword>
<dbReference type="InterPro" id="IPR027417">
    <property type="entry name" value="P-loop_NTPase"/>
</dbReference>
<dbReference type="AlphaFoldDB" id="A0A077X4V6"/>
<feature type="compositionally biased region" description="Basic and acidic residues" evidence="4">
    <location>
        <begin position="539"/>
        <end position="593"/>
    </location>
</feature>
<comment type="similarity">
    <text evidence="2">Belongs to the AAA ATPase family. BCS1 subfamily.</text>
</comment>
<feature type="compositionally biased region" description="Basic and acidic residues" evidence="4">
    <location>
        <begin position="499"/>
        <end position="517"/>
    </location>
</feature>
<dbReference type="Gene3D" id="3.40.50.300">
    <property type="entry name" value="P-loop containing nucleotide triphosphate hydrolases"/>
    <property type="match status" value="1"/>
</dbReference>
<evidence type="ECO:0000256" key="4">
    <source>
        <dbReference type="SAM" id="MobiDB-lite"/>
    </source>
</evidence>
<dbReference type="InterPro" id="IPR003959">
    <property type="entry name" value="ATPase_AAA_core"/>
</dbReference>
<protein>
    <recommendedName>
        <fullName evidence="5">AAA+ ATPase domain-containing protein</fullName>
    </recommendedName>
</protein>
<feature type="region of interest" description="Disordered" evidence="4">
    <location>
        <begin position="499"/>
        <end position="615"/>
    </location>
</feature>
<evidence type="ECO:0000256" key="2">
    <source>
        <dbReference type="ARBA" id="ARBA00007448"/>
    </source>
</evidence>
<dbReference type="InterPro" id="IPR014851">
    <property type="entry name" value="BCS1_N"/>
</dbReference>
<dbReference type="SUPFAM" id="SSF52540">
    <property type="entry name" value="P-loop containing nucleoside triphosphate hydrolases"/>
    <property type="match status" value="1"/>
</dbReference>
<dbReference type="GO" id="GO:0005743">
    <property type="term" value="C:mitochondrial inner membrane"/>
    <property type="evidence" value="ECO:0007669"/>
    <property type="project" value="UniProtKB-SubCell"/>
</dbReference>
<dbReference type="EMBL" id="LK023386">
    <property type="protein sequence ID" value="CDS14383.1"/>
    <property type="molecule type" value="Genomic_DNA"/>
</dbReference>
<dbReference type="GO" id="GO:0016887">
    <property type="term" value="F:ATP hydrolysis activity"/>
    <property type="evidence" value="ECO:0007669"/>
    <property type="project" value="InterPro"/>
</dbReference>
<feature type="domain" description="AAA+ ATPase" evidence="5">
    <location>
        <begin position="281"/>
        <end position="408"/>
    </location>
</feature>
<keyword evidence="3" id="KW-0496">Mitochondrion</keyword>
<dbReference type="SMART" id="SM00382">
    <property type="entry name" value="AAA"/>
    <property type="match status" value="1"/>
</dbReference>
<evidence type="ECO:0000259" key="5">
    <source>
        <dbReference type="SMART" id="SM00382"/>
    </source>
</evidence>
<accession>A0A077X4V6</accession>
<dbReference type="InterPro" id="IPR003593">
    <property type="entry name" value="AAA+_ATPase"/>
</dbReference>
<evidence type="ECO:0000313" key="6">
    <source>
        <dbReference type="EMBL" id="CDS14383.1"/>
    </source>
</evidence>
<dbReference type="Pfam" id="PF08740">
    <property type="entry name" value="BCS1_N"/>
    <property type="match status" value="1"/>
</dbReference>